<evidence type="ECO:0000313" key="2">
    <source>
        <dbReference type="Proteomes" id="UP000297741"/>
    </source>
</evidence>
<comment type="caution">
    <text evidence="1">The sequence shown here is derived from an EMBL/GenBank/DDBJ whole genome shotgun (WGS) entry which is preliminary data.</text>
</comment>
<name>A0ABY2KTG3_9RHOB</name>
<reference evidence="1 2" key="1">
    <citation type="submission" date="2018-11" db="EMBL/GenBank/DDBJ databases">
        <title>Tabrizicola sp. isolated from sediment of alpine lake.</title>
        <authorList>
            <person name="Liu Z."/>
        </authorList>
    </citation>
    <scope>NUCLEOTIDE SEQUENCE [LARGE SCALE GENOMIC DNA]</scope>
    <source>
        <strain evidence="1 2">DRYC-M-16</strain>
    </source>
</reference>
<dbReference type="Proteomes" id="UP000297741">
    <property type="component" value="Unassembled WGS sequence"/>
</dbReference>
<gene>
    <name evidence="1" type="ORF">EEB11_02595</name>
</gene>
<evidence type="ECO:0000313" key="1">
    <source>
        <dbReference type="EMBL" id="TGD45523.1"/>
    </source>
</evidence>
<protein>
    <submittedName>
        <fullName evidence="1">Uncharacterized protein</fullName>
    </submittedName>
</protein>
<keyword evidence="2" id="KW-1185">Reference proteome</keyword>
<dbReference type="Gene3D" id="2.60.120.620">
    <property type="entry name" value="q2cbj1_9rhob like domain"/>
    <property type="match status" value="1"/>
</dbReference>
<sequence>MTDRGWCRTGPHPAITAWAQAALPVAQHAIGASAEPWRCGGTWFVGVDALPNGPDGAVAGVGFPWSALPLAPVALHRGQLSVIRPGYPQPSPDESAAAFAFRQTRDAAHLDGLLPVGPDRRRMIREPHGWILGLPLTDILASPLVVWEGSHKIMAAALEAALRPHAPETWADIDVTQAYQAARAQVFDSCPRVELPARPGEATLLHRMTVHGVAQWQGSEHGYRIIAYFRPLLATVAEWIAAP</sequence>
<proteinExistence type="predicted"/>
<accession>A0ABY2KTG3</accession>
<dbReference type="EMBL" id="RPEM01000001">
    <property type="protein sequence ID" value="TGD45523.1"/>
    <property type="molecule type" value="Genomic_DNA"/>
</dbReference>
<organism evidence="1 2">
    <name type="scientific">Pseudotabrizicola sediminis</name>
    <dbReference type="NCBI Taxonomy" id="2486418"/>
    <lineage>
        <taxon>Bacteria</taxon>
        <taxon>Pseudomonadati</taxon>
        <taxon>Pseudomonadota</taxon>
        <taxon>Alphaproteobacteria</taxon>
        <taxon>Rhodobacterales</taxon>
        <taxon>Paracoccaceae</taxon>
        <taxon>Pseudotabrizicola</taxon>
    </lineage>
</organism>
<dbReference type="SUPFAM" id="SSF51197">
    <property type="entry name" value="Clavaminate synthase-like"/>
    <property type="match status" value="1"/>
</dbReference>